<sequence length="46" mass="5019">MKGAARSDSGQVKETTLVHKKRKGGGGLRLASLKKVARLPCKDRRE</sequence>
<evidence type="ECO:0000313" key="3">
    <source>
        <dbReference type="Proteomes" id="UP000265520"/>
    </source>
</evidence>
<dbReference type="EMBL" id="LXQA011000522">
    <property type="protein sequence ID" value="MCI80660.1"/>
    <property type="molecule type" value="Genomic_DNA"/>
</dbReference>
<comment type="caution">
    <text evidence="2">The sequence shown here is derived from an EMBL/GenBank/DDBJ whole genome shotgun (WGS) entry which is preliminary data.</text>
</comment>
<proteinExistence type="predicted"/>
<dbReference type="AlphaFoldDB" id="A0A392V2M9"/>
<name>A0A392V2M9_9FABA</name>
<organism evidence="2 3">
    <name type="scientific">Trifolium medium</name>
    <dbReference type="NCBI Taxonomy" id="97028"/>
    <lineage>
        <taxon>Eukaryota</taxon>
        <taxon>Viridiplantae</taxon>
        <taxon>Streptophyta</taxon>
        <taxon>Embryophyta</taxon>
        <taxon>Tracheophyta</taxon>
        <taxon>Spermatophyta</taxon>
        <taxon>Magnoliopsida</taxon>
        <taxon>eudicotyledons</taxon>
        <taxon>Gunneridae</taxon>
        <taxon>Pentapetalae</taxon>
        <taxon>rosids</taxon>
        <taxon>fabids</taxon>
        <taxon>Fabales</taxon>
        <taxon>Fabaceae</taxon>
        <taxon>Papilionoideae</taxon>
        <taxon>50 kb inversion clade</taxon>
        <taxon>NPAAA clade</taxon>
        <taxon>Hologalegina</taxon>
        <taxon>IRL clade</taxon>
        <taxon>Trifolieae</taxon>
        <taxon>Trifolium</taxon>
    </lineage>
</organism>
<protein>
    <submittedName>
        <fullName evidence="2">Uncharacterized protein</fullName>
    </submittedName>
</protein>
<dbReference type="Proteomes" id="UP000265520">
    <property type="component" value="Unassembled WGS sequence"/>
</dbReference>
<keyword evidence="3" id="KW-1185">Reference proteome</keyword>
<feature type="region of interest" description="Disordered" evidence="1">
    <location>
        <begin position="1"/>
        <end position="31"/>
    </location>
</feature>
<reference evidence="2 3" key="1">
    <citation type="journal article" date="2018" name="Front. Plant Sci.">
        <title>Red Clover (Trifolium pratense) and Zigzag Clover (T. medium) - A Picture of Genomic Similarities and Differences.</title>
        <authorList>
            <person name="Dluhosova J."/>
            <person name="Istvanek J."/>
            <person name="Nedelnik J."/>
            <person name="Repkova J."/>
        </authorList>
    </citation>
    <scope>NUCLEOTIDE SEQUENCE [LARGE SCALE GENOMIC DNA]</scope>
    <source>
        <strain evidence="3">cv. 10/8</strain>
        <tissue evidence="2">Leaf</tissue>
    </source>
</reference>
<accession>A0A392V2M9</accession>
<evidence type="ECO:0000256" key="1">
    <source>
        <dbReference type="SAM" id="MobiDB-lite"/>
    </source>
</evidence>
<feature type="non-terminal residue" evidence="2">
    <location>
        <position position="46"/>
    </location>
</feature>
<evidence type="ECO:0000313" key="2">
    <source>
        <dbReference type="EMBL" id="MCI80660.1"/>
    </source>
</evidence>